<dbReference type="AlphaFoldDB" id="A0A100VUH2"/>
<dbReference type="GO" id="GO:0020037">
    <property type="term" value="F:heme binding"/>
    <property type="evidence" value="ECO:0007669"/>
    <property type="project" value="InterPro"/>
</dbReference>
<keyword evidence="4" id="KW-0560">Oxidoreductase</keyword>
<dbReference type="GO" id="GO:0016705">
    <property type="term" value="F:oxidoreductase activity, acting on paired donors, with incorporation or reduction of molecular oxygen"/>
    <property type="evidence" value="ECO:0007669"/>
    <property type="project" value="InterPro"/>
</dbReference>
<dbReference type="Pfam" id="PF00067">
    <property type="entry name" value="p450"/>
    <property type="match status" value="1"/>
</dbReference>
<comment type="similarity">
    <text evidence="2 4">Belongs to the cytochrome P450 family.</text>
</comment>
<dbReference type="InterPro" id="IPR036396">
    <property type="entry name" value="Cyt_P450_sf"/>
</dbReference>
<reference evidence="6" key="1">
    <citation type="journal article" date="2016" name="Genome Announc.">
        <title>Draft Genome Sequences of Five Rapidly Growing Mycobacterium Species, M. thermoresistibile, M. fortuitum subsp. acetamidolyticum, M. canariasense, M. brisbanense, and M. novocastrense.</title>
        <authorList>
            <person name="Katahira K."/>
            <person name="Ogura Y."/>
            <person name="Gotoh Y."/>
            <person name="Hayashi T."/>
        </authorList>
    </citation>
    <scope>NUCLEOTIDE SEQUENCE [LARGE SCALE GENOMIC DNA]</scope>
    <source>
        <strain evidence="6">JCM15654</strain>
    </source>
</reference>
<protein>
    <submittedName>
        <fullName evidence="5">Cytochrome P450</fullName>
    </submittedName>
</protein>
<dbReference type="EMBL" id="BCSX01000005">
    <property type="protein sequence ID" value="GAS86332.1"/>
    <property type="molecule type" value="Genomic_DNA"/>
</dbReference>
<dbReference type="InterPro" id="IPR017972">
    <property type="entry name" value="Cyt_P450_CS"/>
</dbReference>
<keyword evidence="6" id="KW-1185">Reference proteome</keyword>
<keyword evidence="3 4" id="KW-0479">Metal-binding</keyword>
<dbReference type="PRINTS" id="PR00463">
    <property type="entry name" value="EP450I"/>
</dbReference>
<dbReference type="InterPro" id="IPR001128">
    <property type="entry name" value="Cyt_P450"/>
</dbReference>
<comment type="caution">
    <text evidence="5">The sequence shown here is derived from an EMBL/GenBank/DDBJ whole genome shotgun (WGS) entry which is preliminary data.</text>
</comment>
<dbReference type="InterPro" id="IPR050121">
    <property type="entry name" value="Cytochrome_P450_monoxygenase"/>
</dbReference>
<dbReference type="STRING" id="146020.RMCB_0428"/>
<dbReference type="RefSeq" id="WP_062827433.1">
    <property type="nucleotide sequence ID" value="NZ_BCSX01000005.1"/>
</dbReference>
<dbReference type="OrthoDB" id="7376058at2"/>
<evidence type="ECO:0000256" key="3">
    <source>
        <dbReference type="PIRSR" id="PIRSR602401-1"/>
    </source>
</evidence>
<keyword evidence="4" id="KW-0503">Monooxygenase</keyword>
<dbReference type="InterPro" id="IPR002401">
    <property type="entry name" value="Cyt_P450_E_grp-I"/>
</dbReference>
<dbReference type="PRINTS" id="PR00385">
    <property type="entry name" value="P450"/>
</dbReference>
<accession>A0A100VUH2</accession>
<name>A0A100VUH2_9MYCO</name>
<sequence length="439" mass="47762">MPTQLIKSPAGLLRAAAAGVDPVGFFHRHAAGPSPFVLAFPGLGEVKFFGTADAARDILTMPAAQCEAPTPNPIEPVVGPGSLILLSGEQHHRERSLLMPAFHGERVKKYSDIIASATCEEIRDVRPGNTIAVRQLAIAVTLHIAIRVVFSVAEPDRRAMYTQAITALMRANTAPLMLVPALRRELGGHGPWARLLRLRDDLDRLLTDDMDSRARSGLAGADMLDVLLSATDDCGRGRNGAAMHDQLRTLLAAGHETTATSMVWALYHIYRDEALRKRVTEEVAQAHTPAEMAGLPYLAAVIKEALRMHPPVPIVLRRLTEPLTVSGVDCSPGDVVGIALYALHFNPDIWTDPELFRPERFLDARVSPFEFAPFGGGYRRCIGAAFANSELSIAIATIMKTLELRMPARDRARPAPRSVARGIAVAPAREVTLDVIDRY</sequence>
<dbReference type="Gene3D" id="1.10.630.10">
    <property type="entry name" value="Cytochrome P450"/>
    <property type="match status" value="1"/>
</dbReference>
<evidence type="ECO:0000313" key="5">
    <source>
        <dbReference type="EMBL" id="GAS86332.1"/>
    </source>
</evidence>
<comment type="cofactor">
    <cofactor evidence="1 3">
        <name>heme</name>
        <dbReference type="ChEBI" id="CHEBI:30413"/>
    </cofactor>
</comment>
<dbReference type="PANTHER" id="PTHR24305">
    <property type="entry name" value="CYTOCHROME P450"/>
    <property type="match status" value="1"/>
</dbReference>
<dbReference type="GO" id="GO:0004497">
    <property type="term" value="F:monooxygenase activity"/>
    <property type="evidence" value="ECO:0007669"/>
    <property type="project" value="UniProtKB-KW"/>
</dbReference>
<dbReference type="SUPFAM" id="SSF48264">
    <property type="entry name" value="Cytochrome P450"/>
    <property type="match status" value="1"/>
</dbReference>
<keyword evidence="3 4" id="KW-0408">Iron</keyword>
<dbReference type="PROSITE" id="PS00086">
    <property type="entry name" value="CYTOCHROME_P450"/>
    <property type="match status" value="1"/>
</dbReference>
<evidence type="ECO:0000256" key="1">
    <source>
        <dbReference type="ARBA" id="ARBA00001971"/>
    </source>
</evidence>
<evidence type="ECO:0000313" key="6">
    <source>
        <dbReference type="Proteomes" id="UP000069620"/>
    </source>
</evidence>
<dbReference type="Proteomes" id="UP000069620">
    <property type="component" value="Unassembled WGS sequence"/>
</dbReference>
<evidence type="ECO:0000256" key="2">
    <source>
        <dbReference type="ARBA" id="ARBA00010617"/>
    </source>
</evidence>
<dbReference type="PANTHER" id="PTHR24305:SF166">
    <property type="entry name" value="CYTOCHROME P450 12A4, MITOCHONDRIAL-RELATED"/>
    <property type="match status" value="1"/>
</dbReference>
<dbReference type="GO" id="GO:0005506">
    <property type="term" value="F:iron ion binding"/>
    <property type="evidence" value="ECO:0007669"/>
    <property type="project" value="InterPro"/>
</dbReference>
<feature type="binding site" description="axial binding residue" evidence="3">
    <location>
        <position position="381"/>
    </location>
    <ligand>
        <name>heme</name>
        <dbReference type="ChEBI" id="CHEBI:30413"/>
    </ligand>
    <ligandPart>
        <name>Fe</name>
        <dbReference type="ChEBI" id="CHEBI:18248"/>
    </ligandPart>
</feature>
<reference evidence="6" key="2">
    <citation type="submission" date="2016-02" db="EMBL/GenBank/DDBJ databases">
        <title>Draft genome sequence of five rapidly growing Mycobacterium species.</title>
        <authorList>
            <person name="Katahira K."/>
            <person name="Gotou Y."/>
            <person name="Iida K."/>
            <person name="Ogura Y."/>
            <person name="Hayashi T."/>
        </authorList>
    </citation>
    <scope>NUCLEOTIDE SEQUENCE [LARGE SCALE GENOMIC DNA]</scope>
    <source>
        <strain evidence="6">JCM15654</strain>
    </source>
</reference>
<evidence type="ECO:0000256" key="4">
    <source>
        <dbReference type="RuleBase" id="RU000461"/>
    </source>
</evidence>
<gene>
    <name evidence="5" type="ORF">RMCB_0428</name>
</gene>
<organism evidence="5 6">
    <name type="scientific">Mycolicibacterium brisbanense</name>
    <dbReference type="NCBI Taxonomy" id="146020"/>
    <lineage>
        <taxon>Bacteria</taxon>
        <taxon>Bacillati</taxon>
        <taxon>Actinomycetota</taxon>
        <taxon>Actinomycetes</taxon>
        <taxon>Mycobacteriales</taxon>
        <taxon>Mycobacteriaceae</taxon>
        <taxon>Mycolicibacterium</taxon>
    </lineage>
</organism>
<keyword evidence="3 4" id="KW-0349">Heme</keyword>
<proteinExistence type="inferred from homology"/>